<dbReference type="GO" id="GO:0000225">
    <property type="term" value="F:N-acetylglucosaminylphosphatidylinositol deacetylase activity"/>
    <property type="evidence" value="ECO:0007669"/>
    <property type="project" value="TreeGrafter"/>
</dbReference>
<dbReference type="PANTHER" id="PTHR12993">
    <property type="entry name" value="N-ACETYLGLUCOSAMINYL-PHOSPHATIDYLINOSITOL DE-N-ACETYLASE-RELATED"/>
    <property type="match status" value="1"/>
</dbReference>
<keyword evidence="2" id="KW-1185">Reference proteome</keyword>
<dbReference type="EMBL" id="FWZT01000032">
    <property type="protein sequence ID" value="SMF77933.1"/>
    <property type="molecule type" value="Genomic_DNA"/>
</dbReference>
<dbReference type="SUPFAM" id="SSF102588">
    <property type="entry name" value="LmbE-like"/>
    <property type="match status" value="1"/>
</dbReference>
<sequence>MSRPSHHEYNLIVAAHPDDETLFFSSILMQEARETRVLCVTDGNADGQGSVRKKQFTSAMASFGIHHGKFGTLPDIYEKRLSYDEVSEMLEDLPTPTRVYTHGPVGEYMHPHHQDVCYAVTRFFRGVCPVFGVAYNCFPDEHHHLSRAQFELKAKVIAETYGSETNRFLNLIPCTAVEGFVELSYSEVREIYKLLSGQSQSMDESQLKHFLWLKKFLIHRASLSGERLF</sequence>
<dbReference type="PANTHER" id="PTHR12993:SF11">
    <property type="entry name" value="N-ACETYLGLUCOSAMINYL-PHOSPHATIDYLINOSITOL DE-N-ACETYLASE"/>
    <property type="match status" value="1"/>
</dbReference>
<accession>A0A1Y6CN90</accession>
<dbReference type="OrthoDB" id="9790023at2"/>
<dbReference type="InterPro" id="IPR003737">
    <property type="entry name" value="GlcNAc_PI_deacetylase-related"/>
</dbReference>
<protein>
    <submittedName>
        <fullName evidence="1">GlcNAc-PI de-N-acetylase</fullName>
    </submittedName>
</protein>
<dbReference type="STRING" id="1513793.SAMN06296036_1326"/>
<dbReference type="Pfam" id="PF02585">
    <property type="entry name" value="PIG-L"/>
    <property type="match status" value="1"/>
</dbReference>
<dbReference type="InterPro" id="IPR024078">
    <property type="entry name" value="LmbE-like_dom_sf"/>
</dbReference>
<organism evidence="1 2">
    <name type="scientific">Pseudobacteriovorax antillogorgiicola</name>
    <dbReference type="NCBI Taxonomy" id="1513793"/>
    <lineage>
        <taxon>Bacteria</taxon>
        <taxon>Pseudomonadati</taxon>
        <taxon>Bdellovibrionota</taxon>
        <taxon>Oligoflexia</taxon>
        <taxon>Oligoflexales</taxon>
        <taxon>Pseudobacteriovoracaceae</taxon>
        <taxon>Pseudobacteriovorax</taxon>
    </lineage>
</organism>
<reference evidence="2" key="1">
    <citation type="submission" date="2017-04" db="EMBL/GenBank/DDBJ databases">
        <authorList>
            <person name="Varghese N."/>
            <person name="Submissions S."/>
        </authorList>
    </citation>
    <scope>NUCLEOTIDE SEQUENCE [LARGE SCALE GENOMIC DNA]</scope>
    <source>
        <strain evidence="2">RKEM611</strain>
    </source>
</reference>
<proteinExistence type="predicted"/>
<evidence type="ECO:0000313" key="1">
    <source>
        <dbReference type="EMBL" id="SMF77933.1"/>
    </source>
</evidence>
<evidence type="ECO:0000313" key="2">
    <source>
        <dbReference type="Proteomes" id="UP000192907"/>
    </source>
</evidence>
<dbReference type="RefSeq" id="WP_132325247.1">
    <property type="nucleotide sequence ID" value="NZ_FWZT01000032.1"/>
</dbReference>
<dbReference type="AlphaFoldDB" id="A0A1Y6CN90"/>
<name>A0A1Y6CN90_9BACT</name>
<gene>
    <name evidence="1" type="ORF">SAMN06296036_1326</name>
</gene>
<dbReference type="Proteomes" id="UP000192907">
    <property type="component" value="Unassembled WGS sequence"/>
</dbReference>
<dbReference type="Gene3D" id="3.40.50.10320">
    <property type="entry name" value="LmbE-like"/>
    <property type="match status" value="1"/>
</dbReference>